<organism evidence="2 3">
    <name type="scientific">Acidocella aminolytica 101 = DSM 11237</name>
    <dbReference type="NCBI Taxonomy" id="1120923"/>
    <lineage>
        <taxon>Bacteria</taxon>
        <taxon>Pseudomonadati</taxon>
        <taxon>Pseudomonadota</taxon>
        <taxon>Alphaproteobacteria</taxon>
        <taxon>Acetobacterales</taxon>
        <taxon>Acidocellaceae</taxon>
        <taxon>Acidocella</taxon>
    </lineage>
</organism>
<evidence type="ECO:0000313" key="3">
    <source>
        <dbReference type="Proteomes" id="UP000032668"/>
    </source>
</evidence>
<evidence type="ECO:0000256" key="1">
    <source>
        <dbReference type="SAM" id="MobiDB-lite"/>
    </source>
</evidence>
<sequence length="139" mass="15054">MRTRAILFVRGDVIARGSARRVVWGVTSDRLVAFPLIPSDGATYRNAVSFSEISDVAAMGCGKGDLAIRPAVVASASTAGWKKVGEITASRLQELESAVKRAVVEESTVARWSKAPKKVKNHARRENLRTAEGRVYRSA</sequence>
<feature type="compositionally biased region" description="Basic and acidic residues" evidence="1">
    <location>
        <begin position="124"/>
        <end position="139"/>
    </location>
</feature>
<reference evidence="2 3" key="1">
    <citation type="submission" date="2012-11" db="EMBL/GenBank/DDBJ databases">
        <title>Whole genome sequence of Acidocella aminolytica 101 = DSM 11237.</title>
        <authorList>
            <person name="Azuma Y."/>
            <person name="Higashiura N."/>
            <person name="Hirakawa H."/>
            <person name="Matsushita K."/>
        </authorList>
    </citation>
    <scope>NUCLEOTIDE SEQUENCE [LARGE SCALE GENOMIC DNA]</scope>
    <source>
        <strain evidence="3">101 / DSM 11237</strain>
    </source>
</reference>
<evidence type="ECO:0000313" key="2">
    <source>
        <dbReference type="EMBL" id="GAN79792.1"/>
    </source>
</evidence>
<dbReference type="Proteomes" id="UP000032668">
    <property type="component" value="Unassembled WGS sequence"/>
</dbReference>
<dbReference type="EMBL" id="BANC01000030">
    <property type="protein sequence ID" value="GAN79792.1"/>
    <property type="molecule type" value="Genomic_DNA"/>
</dbReference>
<accession>A0A0D6PDQ8</accession>
<feature type="compositionally biased region" description="Basic residues" evidence="1">
    <location>
        <begin position="114"/>
        <end position="123"/>
    </location>
</feature>
<feature type="region of interest" description="Disordered" evidence="1">
    <location>
        <begin position="114"/>
        <end position="139"/>
    </location>
</feature>
<name>A0A0D6PDQ8_9PROT</name>
<comment type="caution">
    <text evidence="2">The sequence shown here is derived from an EMBL/GenBank/DDBJ whole genome shotgun (WGS) entry which is preliminary data.</text>
</comment>
<dbReference type="STRING" id="1120923.SAMN02746095_02940"/>
<dbReference type="AlphaFoldDB" id="A0A0D6PDQ8"/>
<keyword evidence="3" id="KW-1185">Reference proteome</keyword>
<protein>
    <submittedName>
        <fullName evidence="2">Uncharacterized protein</fullName>
    </submittedName>
</protein>
<gene>
    <name evidence="2" type="ORF">Aam_030_025</name>
</gene>
<proteinExistence type="predicted"/>